<feature type="transmembrane region" description="Helical" evidence="1">
    <location>
        <begin position="20"/>
        <end position="45"/>
    </location>
</feature>
<proteinExistence type="predicted"/>
<dbReference type="EMBL" id="CAADFO010000011">
    <property type="protein sequence ID" value="VFK25175.1"/>
    <property type="molecule type" value="Genomic_DNA"/>
</dbReference>
<accession>A0A450X7A2</accession>
<name>A0A450X7A2_9GAMM</name>
<gene>
    <name evidence="2" type="ORF">BECKMB1821G_GA0114241_101170</name>
</gene>
<evidence type="ECO:0000313" key="2">
    <source>
        <dbReference type="EMBL" id="VFK25175.1"/>
    </source>
</evidence>
<reference evidence="2" key="1">
    <citation type="submission" date="2019-02" db="EMBL/GenBank/DDBJ databases">
        <authorList>
            <person name="Gruber-Vodicka R. H."/>
            <person name="Seah K. B. B."/>
        </authorList>
    </citation>
    <scope>NUCLEOTIDE SEQUENCE</scope>
    <source>
        <strain evidence="2">BECK_BZ197</strain>
    </source>
</reference>
<keyword evidence="1" id="KW-0812">Transmembrane</keyword>
<evidence type="ECO:0000256" key="1">
    <source>
        <dbReference type="SAM" id="Phobius"/>
    </source>
</evidence>
<keyword evidence="1" id="KW-0472">Membrane</keyword>
<protein>
    <submittedName>
        <fullName evidence="2">Uncharacterized protein</fullName>
    </submittedName>
</protein>
<organism evidence="2">
    <name type="scientific">Candidatus Kentrum sp. MB</name>
    <dbReference type="NCBI Taxonomy" id="2138164"/>
    <lineage>
        <taxon>Bacteria</taxon>
        <taxon>Pseudomonadati</taxon>
        <taxon>Pseudomonadota</taxon>
        <taxon>Gammaproteobacteria</taxon>
        <taxon>Candidatus Kentrum</taxon>
    </lineage>
</organism>
<keyword evidence="1" id="KW-1133">Transmembrane helix</keyword>
<sequence length="218" mass="25497">MPENTDSEKNLAKYKHKLQLYRIILEKMLLAAILVIVVYIGNYYLEEHKNSLTTEKFLLESRLTALKELASTHSQLSQKLIALINPDLNKEDGRKSYKDLIEEFDEKLTTWKSLFSPRFDIDSNMYNWFHYAIAHEKVQIDKDDYFFIADVLSGFDQSIKSALLTETLGEKTENAHAIFSFPEWNYHELYNSGSKDAFDAIKKKWKSSRKHMGNTVKK</sequence>
<dbReference type="AlphaFoldDB" id="A0A450X7A2"/>